<sequence>MFFELLMRCSWLPAFAKASAGRSSEHMRARFGPLIKAVLPLFRDIFGGARGTRTWACLARLAEAKHATGEDGGDFLAALVRGHRGRVPGIGDGFFHCGLLADVPTTACPSGPARCLAGLVLFVLLLLTRREPALA</sequence>
<evidence type="ECO:0000313" key="1">
    <source>
        <dbReference type="EMBL" id="NLW36829.1"/>
    </source>
</evidence>
<accession>A0A971S2M5</accession>
<reference evidence="1" key="1">
    <citation type="journal article" date="2020" name="Biotechnol. Biofuels">
        <title>New insights from the biogas microbiome by comprehensive genome-resolved metagenomics of nearly 1600 species originating from multiple anaerobic digesters.</title>
        <authorList>
            <person name="Campanaro S."/>
            <person name="Treu L."/>
            <person name="Rodriguez-R L.M."/>
            <person name="Kovalovszki A."/>
            <person name="Ziels R.M."/>
            <person name="Maus I."/>
            <person name="Zhu X."/>
            <person name="Kougias P.G."/>
            <person name="Basile A."/>
            <person name="Luo G."/>
            <person name="Schluter A."/>
            <person name="Konstantinidis K.T."/>
            <person name="Angelidaki I."/>
        </authorList>
    </citation>
    <scope>NUCLEOTIDE SEQUENCE</scope>
    <source>
        <strain evidence="1">AS06rmzACSIP_7</strain>
    </source>
</reference>
<dbReference type="AlphaFoldDB" id="A0A971S2M5"/>
<proteinExistence type="predicted"/>
<gene>
    <name evidence="1" type="ORF">GXY80_15335</name>
</gene>
<comment type="caution">
    <text evidence="1">The sequence shown here is derived from an EMBL/GenBank/DDBJ whole genome shotgun (WGS) entry which is preliminary data.</text>
</comment>
<dbReference type="Proteomes" id="UP000777265">
    <property type="component" value="Unassembled WGS sequence"/>
</dbReference>
<organism evidence="1 2">
    <name type="scientific">Syntrophorhabdus aromaticivorans</name>
    <dbReference type="NCBI Taxonomy" id="328301"/>
    <lineage>
        <taxon>Bacteria</taxon>
        <taxon>Pseudomonadati</taxon>
        <taxon>Thermodesulfobacteriota</taxon>
        <taxon>Syntrophorhabdia</taxon>
        <taxon>Syntrophorhabdales</taxon>
        <taxon>Syntrophorhabdaceae</taxon>
        <taxon>Syntrophorhabdus</taxon>
    </lineage>
</organism>
<reference evidence="1" key="2">
    <citation type="submission" date="2020-01" db="EMBL/GenBank/DDBJ databases">
        <authorList>
            <person name="Campanaro S."/>
        </authorList>
    </citation>
    <scope>NUCLEOTIDE SEQUENCE</scope>
    <source>
        <strain evidence="1">AS06rmzACSIP_7</strain>
    </source>
</reference>
<name>A0A971S2M5_9BACT</name>
<protein>
    <submittedName>
        <fullName evidence="1">Uncharacterized protein</fullName>
    </submittedName>
</protein>
<dbReference type="EMBL" id="JAAYEE010000303">
    <property type="protein sequence ID" value="NLW36829.1"/>
    <property type="molecule type" value="Genomic_DNA"/>
</dbReference>
<evidence type="ECO:0000313" key="2">
    <source>
        <dbReference type="Proteomes" id="UP000777265"/>
    </source>
</evidence>